<dbReference type="Proteomes" id="UP000826188">
    <property type="component" value="Unassembled WGS sequence"/>
</dbReference>
<dbReference type="EMBL" id="JAHWGL010000038">
    <property type="protein sequence ID" value="MBW3129031.1"/>
    <property type="molecule type" value="Genomic_DNA"/>
</dbReference>
<proteinExistence type="predicted"/>
<gene>
    <name evidence="1" type="ORF">KYK14_10745</name>
</gene>
<sequence>MKSLFLFPLVALGSVALPSPKGTMPPLRPTHAAPDSTAVRVIHGADEPEVNEVLTSVLHVEKQRLSIHDPRLAGRLFHITYQEYRQGKAEPERELTSQFARLLQFDSTGAFTCTVYSRRAAETKVENRFLLPQGMVIKAFTADPKRADQYSLRPDIHRLYRAADQAGRPANSPASEIHLPLGRKVPLVVYTLPYESDGLLLYCNLAQSRVPVGEWYGRFHIPHFVVYYVQIEPEKTQVAK</sequence>
<evidence type="ECO:0000313" key="2">
    <source>
        <dbReference type="Proteomes" id="UP000826188"/>
    </source>
</evidence>
<organism evidence="1 2">
    <name type="scientific">Hymenobacter profundi</name>
    <dbReference type="NCBI Taxonomy" id="1982110"/>
    <lineage>
        <taxon>Bacteria</taxon>
        <taxon>Pseudomonadati</taxon>
        <taxon>Bacteroidota</taxon>
        <taxon>Cytophagia</taxon>
        <taxon>Cytophagales</taxon>
        <taxon>Hymenobacteraceae</taxon>
        <taxon>Hymenobacter</taxon>
    </lineage>
</organism>
<evidence type="ECO:0008006" key="3">
    <source>
        <dbReference type="Google" id="ProtNLM"/>
    </source>
</evidence>
<dbReference type="RefSeq" id="WP_219158831.1">
    <property type="nucleotide sequence ID" value="NZ_JAHWGL010000038.1"/>
</dbReference>
<accession>A0ABS6WZK4</accession>
<reference evidence="1 2" key="1">
    <citation type="submission" date="2021-07" db="EMBL/GenBank/DDBJ databases">
        <title>Hymenobacter profundi sp. nov., isolated from deep-sea water.</title>
        <authorList>
            <person name="Kim M.K."/>
        </authorList>
    </citation>
    <scope>NUCLEOTIDE SEQUENCE [LARGE SCALE GENOMIC DNA]</scope>
    <source>
        <strain evidence="1 2">M2</strain>
    </source>
</reference>
<protein>
    <recommendedName>
        <fullName evidence="3">DUF4163 domain-containing protein</fullName>
    </recommendedName>
</protein>
<evidence type="ECO:0000313" key="1">
    <source>
        <dbReference type="EMBL" id="MBW3129031.1"/>
    </source>
</evidence>
<name>A0ABS6WZK4_9BACT</name>
<comment type="caution">
    <text evidence="1">The sequence shown here is derived from an EMBL/GenBank/DDBJ whole genome shotgun (WGS) entry which is preliminary data.</text>
</comment>
<keyword evidence="2" id="KW-1185">Reference proteome</keyword>